<dbReference type="Proteomes" id="UP000605733">
    <property type="component" value="Unassembled WGS sequence"/>
</dbReference>
<evidence type="ECO:0000256" key="1">
    <source>
        <dbReference type="ARBA" id="ARBA00023002"/>
    </source>
</evidence>
<comment type="caution">
    <text evidence="4">The sequence shown here is derived from an EMBL/GenBank/DDBJ whole genome shotgun (WGS) entry which is preliminary data.</text>
</comment>
<sequence>MENVGITGGAGFIGSHITKKFLDAGYKVKVSVTNISKSDRYEHLFKLGNEDNLSIQALDVQNIEDLKDFSGDCDILVHCGTPFKLGVEDPEKDLYLPTIKGTENFLQVLKEQKNIDKVIFVASVASYNTSFPYPVATKSEDHVYTELDQPYLDEAHIPYAQAKYYADQAVRKFINLNPDINFEIISVSPVAVIGNALSNREDSTSVGLQHLFKSGEATDPFTKTLFEEDVEFAMVDVEDVANGIFKLAQSHGNHGKNYLLTSESWKVSDISRMLNGKAPEGNPRTVYSNELAKKDLRMQFKPVSEPLKRFSQALENGKEI</sequence>
<dbReference type="Pfam" id="PF01370">
    <property type="entry name" value="Epimerase"/>
    <property type="match status" value="1"/>
</dbReference>
<protein>
    <submittedName>
        <fullName evidence="4">NAD-dependent epimerase</fullName>
    </submittedName>
</protein>
<feature type="domain" description="NAD-dependent epimerase/dehydratase" evidence="3">
    <location>
        <begin position="6"/>
        <end position="258"/>
    </location>
</feature>
<dbReference type="PANTHER" id="PTHR10366">
    <property type="entry name" value="NAD DEPENDENT EPIMERASE/DEHYDRATASE"/>
    <property type="match status" value="1"/>
</dbReference>
<dbReference type="InterPro" id="IPR036291">
    <property type="entry name" value="NAD(P)-bd_dom_sf"/>
</dbReference>
<dbReference type="Gene3D" id="3.40.50.720">
    <property type="entry name" value="NAD(P)-binding Rossmann-like Domain"/>
    <property type="match status" value="1"/>
</dbReference>
<dbReference type="RefSeq" id="WP_011708874.1">
    <property type="nucleotide sequence ID" value="NZ_BMIX01000011.1"/>
</dbReference>
<dbReference type="EMBL" id="BMIX01000011">
    <property type="protein sequence ID" value="GGG45812.1"/>
    <property type="molecule type" value="Genomic_DNA"/>
</dbReference>
<name>A0ABQ1WY84_9FLAO</name>
<dbReference type="InterPro" id="IPR050425">
    <property type="entry name" value="NAD(P)_dehydrat-like"/>
</dbReference>
<dbReference type="SUPFAM" id="SSF51735">
    <property type="entry name" value="NAD(P)-binding Rossmann-fold domains"/>
    <property type="match status" value="1"/>
</dbReference>
<reference evidence="5" key="1">
    <citation type="journal article" date="2019" name="Int. J. Syst. Evol. Microbiol.">
        <title>The Global Catalogue of Microorganisms (GCM) 10K type strain sequencing project: providing services to taxonomists for standard genome sequencing and annotation.</title>
        <authorList>
            <consortium name="The Broad Institute Genomics Platform"/>
            <consortium name="The Broad Institute Genome Sequencing Center for Infectious Disease"/>
            <person name="Wu L."/>
            <person name="Ma J."/>
        </authorList>
    </citation>
    <scope>NUCLEOTIDE SEQUENCE [LARGE SCALE GENOMIC DNA]</scope>
    <source>
        <strain evidence="5">CGMCC 1.15422</strain>
    </source>
</reference>
<comment type="similarity">
    <text evidence="2">Belongs to the NAD(P)-dependent epimerase/dehydratase family. Dihydroflavonol-4-reductase subfamily.</text>
</comment>
<evidence type="ECO:0000313" key="5">
    <source>
        <dbReference type="Proteomes" id="UP000605733"/>
    </source>
</evidence>
<gene>
    <name evidence="4" type="ORF">GCM10011532_32210</name>
</gene>
<accession>A0ABQ1WY84</accession>
<evidence type="ECO:0000256" key="2">
    <source>
        <dbReference type="ARBA" id="ARBA00023445"/>
    </source>
</evidence>
<evidence type="ECO:0000313" key="4">
    <source>
        <dbReference type="EMBL" id="GGG45812.1"/>
    </source>
</evidence>
<keyword evidence="1" id="KW-0560">Oxidoreductase</keyword>
<evidence type="ECO:0000259" key="3">
    <source>
        <dbReference type="Pfam" id="PF01370"/>
    </source>
</evidence>
<dbReference type="PANTHER" id="PTHR10366:SF564">
    <property type="entry name" value="STEROL-4-ALPHA-CARBOXYLATE 3-DEHYDROGENASE, DECARBOXYLATING"/>
    <property type="match status" value="1"/>
</dbReference>
<proteinExistence type="inferred from homology"/>
<dbReference type="InterPro" id="IPR001509">
    <property type="entry name" value="Epimerase_deHydtase"/>
</dbReference>
<organism evidence="4 5">
    <name type="scientific">Christiangramia forsetii</name>
    <dbReference type="NCBI Taxonomy" id="411153"/>
    <lineage>
        <taxon>Bacteria</taxon>
        <taxon>Pseudomonadati</taxon>
        <taxon>Bacteroidota</taxon>
        <taxon>Flavobacteriia</taxon>
        <taxon>Flavobacteriales</taxon>
        <taxon>Flavobacteriaceae</taxon>
        <taxon>Christiangramia</taxon>
    </lineage>
</organism>
<keyword evidence="5" id="KW-1185">Reference proteome</keyword>